<dbReference type="AlphaFoldDB" id="A0A5B2TXR9"/>
<reference evidence="2 3" key="1">
    <citation type="submission" date="2019-09" db="EMBL/GenBank/DDBJ databases">
        <authorList>
            <person name="Khan S.A."/>
            <person name="Jeon C.O."/>
            <person name="Chun B.H."/>
            <person name="Jeong S.E."/>
        </authorList>
    </citation>
    <scope>NUCLEOTIDE SEQUENCE [LARGE SCALE GENOMIC DNA]</scope>
    <source>
        <strain evidence="2 3">KCTC 42508</strain>
    </source>
</reference>
<dbReference type="Proteomes" id="UP000323188">
    <property type="component" value="Unassembled WGS sequence"/>
</dbReference>
<accession>A0A5B2TXR9</accession>
<keyword evidence="1" id="KW-0812">Transmembrane</keyword>
<dbReference type="InterPro" id="IPR025345">
    <property type="entry name" value="DUF4249"/>
</dbReference>
<sequence>MIPIRSLTFKSKFFNSIFFDFVVRPLTGILVFSFLLVGCIDPVSPEFDYEDGLIFIEGFASSNAGSSYVGINESVTEFGVRGLEFITGASVHVENQDTGRTVSFFESEDAYLSPQDFKVVPGERWKLIVVMPNGTIYESEPEIVLTPVPITDVSIDYDPELEFRPSANRFIPGHKISVSFDDPSNSENNYYWSYRSFENLDYCIRCNEGIYREGGCVPYDLSGRLYRYFDYICETECWSIRYPESVNIFDDTFSNGKTVTGLEVGSLPLYTKENMVVEVQQFSLTPAAHKYYKVLKDIVDNASGFNAPPPAALIGNLYNADDSQEIVLGRFTAAASSIVNVYVVRELINEAAIATRQPPAVSLEPTIGSPYPPPATNLAPCEESRYRTAIEPEGWQ</sequence>
<dbReference type="EMBL" id="VUOE01000001">
    <property type="protein sequence ID" value="KAA2218625.1"/>
    <property type="molecule type" value="Genomic_DNA"/>
</dbReference>
<evidence type="ECO:0000313" key="3">
    <source>
        <dbReference type="Proteomes" id="UP000323188"/>
    </source>
</evidence>
<feature type="transmembrane region" description="Helical" evidence="1">
    <location>
        <begin position="21"/>
        <end position="38"/>
    </location>
</feature>
<proteinExistence type="predicted"/>
<gene>
    <name evidence="2" type="ORF">F0361_03100</name>
</gene>
<dbReference type="RefSeq" id="WP_154917178.1">
    <property type="nucleotide sequence ID" value="NZ_VUOE01000001.1"/>
</dbReference>
<dbReference type="Pfam" id="PF14054">
    <property type="entry name" value="DUF4249"/>
    <property type="match status" value="1"/>
</dbReference>
<comment type="caution">
    <text evidence="2">The sequence shown here is derived from an EMBL/GenBank/DDBJ whole genome shotgun (WGS) entry which is preliminary data.</text>
</comment>
<organism evidence="2 3">
    <name type="scientific">Maribacter flavus</name>
    <dbReference type="NCBI Taxonomy" id="1658664"/>
    <lineage>
        <taxon>Bacteria</taxon>
        <taxon>Pseudomonadati</taxon>
        <taxon>Bacteroidota</taxon>
        <taxon>Flavobacteriia</taxon>
        <taxon>Flavobacteriales</taxon>
        <taxon>Flavobacteriaceae</taxon>
        <taxon>Maribacter</taxon>
    </lineage>
</organism>
<evidence type="ECO:0000256" key="1">
    <source>
        <dbReference type="SAM" id="Phobius"/>
    </source>
</evidence>
<name>A0A5B2TXR9_9FLAO</name>
<evidence type="ECO:0000313" key="2">
    <source>
        <dbReference type="EMBL" id="KAA2218625.1"/>
    </source>
</evidence>
<protein>
    <submittedName>
        <fullName evidence="2">DUF4249 domain-containing protein</fullName>
    </submittedName>
</protein>
<keyword evidence="1" id="KW-1133">Transmembrane helix</keyword>
<keyword evidence="1" id="KW-0472">Membrane</keyword>